<evidence type="ECO:0000313" key="1">
    <source>
        <dbReference type="EMBL" id="DAE23953.1"/>
    </source>
</evidence>
<dbReference type="EMBL" id="BK015763">
    <property type="protein sequence ID" value="DAE23953.1"/>
    <property type="molecule type" value="Genomic_DNA"/>
</dbReference>
<reference evidence="1" key="1">
    <citation type="journal article" date="2021" name="Proc. Natl. Acad. Sci. U.S.A.">
        <title>A Catalog of Tens of Thousands of Viruses from Human Metagenomes Reveals Hidden Associations with Chronic Diseases.</title>
        <authorList>
            <person name="Tisza M.J."/>
            <person name="Buck C.B."/>
        </authorList>
    </citation>
    <scope>NUCLEOTIDE SEQUENCE</scope>
    <source>
        <strain evidence="1">CttWj13</strain>
    </source>
</reference>
<name>A0A8S5QYQ8_9CAUD</name>
<organism evidence="1">
    <name type="scientific">Siphoviridae sp. cttWj13</name>
    <dbReference type="NCBI Taxonomy" id="2826494"/>
    <lineage>
        <taxon>Viruses</taxon>
        <taxon>Duplodnaviria</taxon>
        <taxon>Heunggongvirae</taxon>
        <taxon>Uroviricota</taxon>
        <taxon>Caudoviricetes</taxon>
    </lineage>
</organism>
<accession>A0A8S5QYQ8</accession>
<proteinExistence type="predicted"/>
<sequence length="106" mass="11568">MTDLERLKLLTEELDMPGGDTETGCGCMSPPASARMYTDAQLVMMLELHEGDVRRAAYDVLIRKAENSAVRLSGGTELPDQRAYWLGRARSVRPNGTKPAGRADGT</sequence>
<protein>
    <submittedName>
        <fullName evidence="1">Uncharacterized protein</fullName>
    </submittedName>
</protein>